<dbReference type="Gene3D" id="3.40.50.1700">
    <property type="entry name" value="Glycoside hydrolase family 3 C-terminal domain"/>
    <property type="match status" value="1"/>
</dbReference>
<evidence type="ECO:0000256" key="7">
    <source>
        <dbReference type="RuleBase" id="RU361161"/>
    </source>
</evidence>
<dbReference type="RefSeq" id="WP_026991708.1">
    <property type="nucleotide sequence ID" value="NZ_JRLY01000004.1"/>
</dbReference>
<dbReference type="Gene3D" id="2.60.40.10">
    <property type="entry name" value="Immunoglobulins"/>
    <property type="match status" value="1"/>
</dbReference>
<evidence type="ECO:0000256" key="2">
    <source>
        <dbReference type="ARBA" id="ARBA00005336"/>
    </source>
</evidence>
<dbReference type="InterPro" id="IPR017853">
    <property type="entry name" value="GH"/>
</dbReference>
<reference evidence="10 11" key="1">
    <citation type="submission" date="2013-09" db="EMBL/GenBank/DDBJ databases">
        <authorList>
            <person name="Zeng Z."/>
            <person name="Chen C."/>
        </authorList>
    </citation>
    <scope>NUCLEOTIDE SEQUENCE [LARGE SCALE GENOMIC DNA]</scope>
    <source>
        <strain evidence="10 11">WB 4.1-42</strain>
    </source>
</reference>
<proteinExistence type="inferred from homology"/>
<keyword evidence="11" id="KW-1185">Reference proteome</keyword>
<evidence type="ECO:0000256" key="5">
    <source>
        <dbReference type="ARBA" id="ARBA00022801"/>
    </source>
</evidence>
<dbReference type="PROSITE" id="PS51257">
    <property type="entry name" value="PROKAR_LIPOPROTEIN"/>
    <property type="match status" value="1"/>
</dbReference>
<dbReference type="Pfam" id="PF01915">
    <property type="entry name" value="Glyco_hydro_3_C"/>
    <property type="match status" value="1"/>
</dbReference>
<accession>A0A0A2MQ95</accession>
<evidence type="ECO:0000313" key="10">
    <source>
        <dbReference type="EMBL" id="KGO93716.1"/>
    </source>
</evidence>
<dbReference type="NCBIfam" id="NF011678">
    <property type="entry name" value="PRK15098.1"/>
    <property type="match status" value="1"/>
</dbReference>
<dbReference type="STRING" id="1121898.GCA_000422725_00233"/>
<sequence>MKYTLPKYILAACLAIALGCSSTKHNAIATKNSLQLPIDRKVDSVLALMTLEEKVGQMNQYNGFWDVTGPVPKNGAAALKYDHLKKGWVGSMLNVKGVKDVKALQKIAVEETRLGIPLIFGFDVIHGYKTISPIPLAEAASWDLEAIEKSAQIAAAEAAASGLNWTFAPMVDVSRDARWGRVMEGAGEDPYLNSRIAVARVKGFQGDLGELSVAACVKHFAGYSFAEAGKDYNTVEVSNNTLHNIILPPFKAAADAGALTFMNSFNELDGIPATGNIHLQRQILKGDWGFKGFVVSDWGSIGEMIAHGYSKDLKEAAMQAANAGSDMDMESHGYIEHLAALVREGKVPQDNIDDAVRRILHVKFILGLFDDPYKYCNEVREQQTIGKQEFQDGVLDVAKKSIVLLKNEKNLLPLKKTGQKIAVIGALANDKTSPLGSWRIAADDGTAVSVLEGLKQYSGNTITYAKGADVAVGTVAFGSETKINTTDKSGFAEAVNAAKGADVVIMVLGEHGLQTGEGRSRSDLNLPGVQQELLQTIYKVNPNIVLVLNNGRPLTIPWAAQNIPSIVEAWQLGTQSGNAIAQVLYGDYNPSGKLPMSFPRSVGQVPLYYNHKSTGRPGNGQPTESVFWSHYIDVESSPLYPFGHGLSYSKFEYSNLKLSNTTFAKDGKITVSVDVKNSSKVDGKEVVQLYLHDLFASVTRPVKELKGFELTEIKAGQTKTITFAINQKTIEFYTANNKWEAEAGDFKVMVGGSSATSLEAPFSYTN</sequence>
<evidence type="ECO:0000256" key="8">
    <source>
        <dbReference type="SAM" id="SignalP"/>
    </source>
</evidence>
<dbReference type="FunFam" id="3.20.20.300:FF:000005">
    <property type="entry name" value="Periplasmic beta-glucosidase"/>
    <property type="match status" value="1"/>
</dbReference>
<dbReference type="SUPFAM" id="SSF51445">
    <property type="entry name" value="(Trans)glycosidases"/>
    <property type="match status" value="1"/>
</dbReference>
<dbReference type="InterPro" id="IPR013783">
    <property type="entry name" value="Ig-like_fold"/>
</dbReference>
<dbReference type="Pfam" id="PF00933">
    <property type="entry name" value="Glyco_hydro_3"/>
    <property type="match status" value="1"/>
</dbReference>
<dbReference type="PANTHER" id="PTHR30620">
    <property type="entry name" value="PERIPLASMIC BETA-GLUCOSIDASE-RELATED"/>
    <property type="match status" value="1"/>
</dbReference>
<keyword evidence="5 7" id="KW-0378">Hydrolase</keyword>
<dbReference type="eggNOG" id="COG1472">
    <property type="taxonomic scope" value="Bacteria"/>
</dbReference>
<evidence type="ECO:0000256" key="1">
    <source>
        <dbReference type="ARBA" id="ARBA00000448"/>
    </source>
</evidence>
<dbReference type="EMBL" id="JRLY01000004">
    <property type="protein sequence ID" value="KGO93716.1"/>
    <property type="molecule type" value="Genomic_DNA"/>
</dbReference>
<dbReference type="AlphaFoldDB" id="A0A0A2MQ95"/>
<comment type="similarity">
    <text evidence="2 7">Belongs to the glycosyl hydrolase 3 family.</text>
</comment>
<dbReference type="Proteomes" id="UP000030111">
    <property type="component" value="Unassembled WGS sequence"/>
</dbReference>
<dbReference type="EC" id="3.2.1.21" evidence="3"/>
<dbReference type="FunFam" id="2.60.40.10:FF:000495">
    <property type="entry name" value="Periplasmic beta-glucosidase"/>
    <property type="match status" value="1"/>
</dbReference>
<dbReference type="GO" id="GO:0008422">
    <property type="term" value="F:beta-glucosidase activity"/>
    <property type="evidence" value="ECO:0007669"/>
    <property type="project" value="UniProtKB-EC"/>
</dbReference>
<evidence type="ECO:0000259" key="9">
    <source>
        <dbReference type="SMART" id="SM01217"/>
    </source>
</evidence>
<dbReference type="InterPro" id="IPR051915">
    <property type="entry name" value="Cellulose_Degrad_GH3"/>
</dbReference>
<name>A0A0A2MQ95_9FLAO</name>
<dbReference type="SUPFAM" id="SSF52279">
    <property type="entry name" value="Beta-D-glucan exohydrolase, C-terminal domain"/>
    <property type="match status" value="1"/>
</dbReference>
<dbReference type="Gene3D" id="3.20.20.300">
    <property type="entry name" value="Glycoside hydrolase, family 3, N-terminal domain"/>
    <property type="match status" value="1"/>
</dbReference>
<dbReference type="PROSITE" id="PS00775">
    <property type="entry name" value="GLYCOSYL_HYDROL_F3"/>
    <property type="match status" value="1"/>
</dbReference>
<dbReference type="Pfam" id="PF14310">
    <property type="entry name" value="Fn3-like"/>
    <property type="match status" value="1"/>
</dbReference>
<evidence type="ECO:0000256" key="6">
    <source>
        <dbReference type="ARBA" id="ARBA00023295"/>
    </source>
</evidence>
<protein>
    <recommendedName>
        <fullName evidence="3">beta-glucosidase</fullName>
        <ecNumber evidence="3">3.2.1.21</ecNumber>
    </recommendedName>
</protein>
<dbReference type="OrthoDB" id="9805821at2"/>
<dbReference type="InterPro" id="IPR036881">
    <property type="entry name" value="Glyco_hydro_3_C_sf"/>
</dbReference>
<dbReference type="PANTHER" id="PTHR30620:SF16">
    <property type="entry name" value="LYSOSOMAL BETA GLUCOSIDASE"/>
    <property type="match status" value="1"/>
</dbReference>
<feature type="chain" id="PRO_5001992502" description="beta-glucosidase" evidence="8">
    <location>
        <begin position="27"/>
        <end position="766"/>
    </location>
</feature>
<dbReference type="InterPro" id="IPR026891">
    <property type="entry name" value="Fn3-like"/>
</dbReference>
<organism evidence="10 11">
    <name type="scientific">Flavobacterium subsaxonicum WB 4.1-42 = DSM 21790</name>
    <dbReference type="NCBI Taxonomy" id="1121898"/>
    <lineage>
        <taxon>Bacteria</taxon>
        <taxon>Pseudomonadati</taxon>
        <taxon>Bacteroidota</taxon>
        <taxon>Flavobacteriia</taxon>
        <taxon>Flavobacteriales</taxon>
        <taxon>Flavobacteriaceae</taxon>
        <taxon>Flavobacterium</taxon>
    </lineage>
</organism>
<keyword evidence="6 7" id="KW-0326">Glycosidase</keyword>
<dbReference type="InterPro" id="IPR002772">
    <property type="entry name" value="Glyco_hydro_3_C"/>
</dbReference>
<dbReference type="InterPro" id="IPR036962">
    <property type="entry name" value="Glyco_hydro_3_N_sf"/>
</dbReference>
<comment type="caution">
    <text evidence="10">The sequence shown here is derived from an EMBL/GenBank/DDBJ whole genome shotgun (WGS) entry which is preliminary data.</text>
</comment>
<dbReference type="PRINTS" id="PR00133">
    <property type="entry name" value="GLHYDRLASE3"/>
</dbReference>
<evidence type="ECO:0000256" key="3">
    <source>
        <dbReference type="ARBA" id="ARBA00012744"/>
    </source>
</evidence>
<dbReference type="SMART" id="SM01217">
    <property type="entry name" value="Fn3_like"/>
    <property type="match status" value="1"/>
</dbReference>
<comment type="catalytic activity">
    <reaction evidence="1">
        <text>Hydrolysis of terminal, non-reducing beta-D-glucosyl residues with release of beta-D-glucose.</text>
        <dbReference type="EC" id="3.2.1.21"/>
    </reaction>
</comment>
<feature type="signal peptide" evidence="8">
    <location>
        <begin position="1"/>
        <end position="26"/>
    </location>
</feature>
<evidence type="ECO:0000313" key="11">
    <source>
        <dbReference type="Proteomes" id="UP000030111"/>
    </source>
</evidence>
<feature type="domain" description="Fibronectin type III-like" evidence="9">
    <location>
        <begin position="685"/>
        <end position="754"/>
    </location>
</feature>
<dbReference type="InterPro" id="IPR001764">
    <property type="entry name" value="Glyco_hydro_3_N"/>
</dbReference>
<dbReference type="InterPro" id="IPR019800">
    <property type="entry name" value="Glyco_hydro_3_AS"/>
</dbReference>
<dbReference type="GO" id="GO:0009251">
    <property type="term" value="P:glucan catabolic process"/>
    <property type="evidence" value="ECO:0007669"/>
    <property type="project" value="TreeGrafter"/>
</dbReference>
<gene>
    <name evidence="10" type="ORF">Q766_07095</name>
</gene>
<evidence type="ECO:0000256" key="4">
    <source>
        <dbReference type="ARBA" id="ARBA00022729"/>
    </source>
</evidence>
<keyword evidence="4 8" id="KW-0732">Signal</keyword>